<organism evidence="2 3">
    <name type="scientific">Desulfoluna spongiiphila</name>
    <dbReference type="NCBI Taxonomy" id="419481"/>
    <lineage>
        <taxon>Bacteria</taxon>
        <taxon>Pseudomonadati</taxon>
        <taxon>Thermodesulfobacteriota</taxon>
        <taxon>Desulfobacteria</taxon>
        <taxon>Desulfobacterales</taxon>
        <taxon>Desulfolunaceae</taxon>
        <taxon>Desulfoluna</taxon>
    </lineage>
</organism>
<evidence type="ECO:0000256" key="1">
    <source>
        <dbReference type="ARBA" id="ARBA00010552"/>
    </source>
</evidence>
<dbReference type="Proteomes" id="UP000198870">
    <property type="component" value="Unassembled WGS sequence"/>
</dbReference>
<evidence type="ECO:0000313" key="2">
    <source>
        <dbReference type="EMBL" id="SCY78208.1"/>
    </source>
</evidence>
<reference evidence="2 3" key="1">
    <citation type="submission" date="2016-10" db="EMBL/GenBank/DDBJ databases">
        <authorList>
            <person name="de Groot N.N."/>
        </authorList>
    </citation>
    <scope>NUCLEOTIDE SEQUENCE [LARGE SCALE GENOMIC DNA]</scope>
    <source>
        <strain evidence="2 3">AA1</strain>
    </source>
</reference>
<dbReference type="AlphaFoldDB" id="A0A1G5IS09"/>
<dbReference type="EMBL" id="FMUX01000021">
    <property type="protein sequence ID" value="SCY78208.1"/>
    <property type="molecule type" value="Genomic_DNA"/>
</dbReference>
<gene>
    <name evidence="2" type="ORF">SAMN05216233_12161</name>
</gene>
<comment type="similarity">
    <text evidence="1">Belongs to the RutC family.</text>
</comment>
<dbReference type="Pfam" id="PF01042">
    <property type="entry name" value="Ribonuc_L-PSP"/>
    <property type="match status" value="1"/>
</dbReference>
<dbReference type="PANTHER" id="PTHR11803:SF58">
    <property type="entry name" value="PROTEIN HMF1-RELATED"/>
    <property type="match status" value="1"/>
</dbReference>
<dbReference type="STRING" id="419481.SAMN05216233_12161"/>
<protein>
    <submittedName>
        <fullName evidence="2">Reactive intermediate/imine deaminase</fullName>
    </submittedName>
</protein>
<evidence type="ECO:0000313" key="3">
    <source>
        <dbReference type="Proteomes" id="UP000198870"/>
    </source>
</evidence>
<proteinExistence type="inferred from homology"/>
<dbReference type="InterPro" id="IPR035959">
    <property type="entry name" value="RutC-like_sf"/>
</dbReference>
<dbReference type="GO" id="GO:0019239">
    <property type="term" value="F:deaminase activity"/>
    <property type="evidence" value="ECO:0007669"/>
    <property type="project" value="TreeGrafter"/>
</dbReference>
<dbReference type="OrthoDB" id="9808943at2"/>
<dbReference type="GO" id="GO:0005829">
    <property type="term" value="C:cytosol"/>
    <property type="evidence" value="ECO:0007669"/>
    <property type="project" value="TreeGrafter"/>
</dbReference>
<dbReference type="RefSeq" id="WP_092214151.1">
    <property type="nucleotide sequence ID" value="NZ_FMUX01000021.1"/>
</dbReference>
<dbReference type="Gene3D" id="3.30.1330.40">
    <property type="entry name" value="RutC-like"/>
    <property type="match status" value="1"/>
</dbReference>
<dbReference type="PANTHER" id="PTHR11803">
    <property type="entry name" value="2-IMINOBUTANOATE/2-IMINOPROPANOATE DEAMINASE RIDA"/>
    <property type="match status" value="1"/>
</dbReference>
<name>A0A1G5IS09_9BACT</name>
<dbReference type="SUPFAM" id="SSF55298">
    <property type="entry name" value="YjgF-like"/>
    <property type="match status" value="1"/>
</dbReference>
<accession>A0A1G5IS09</accession>
<dbReference type="InterPro" id="IPR006175">
    <property type="entry name" value="YjgF/YER057c/UK114"/>
</dbReference>
<sequence length="126" mass="13655">MSDIKRHGTPTGGGLPISKAVEADGWLYVSGQVPRNEKGELLAGSMKAEAELAFDNMVKVLEGAGYTMDNVVRVGVWIDDPRDFAEFNKVFAARFSSAHAPARVTIQSSMMCDCKVEVDCIAWKAS</sequence>
<keyword evidence="3" id="KW-1185">Reference proteome</keyword>
<dbReference type="CDD" id="cd00448">
    <property type="entry name" value="YjgF_YER057c_UK114_family"/>
    <property type="match status" value="1"/>
</dbReference>